<dbReference type="EMBL" id="KZ679129">
    <property type="protein sequence ID" value="PTB78056.1"/>
    <property type="molecule type" value="Genomic_DNA"/>
</dbReference>
<organism evidence="1 2">
    <name type="scientific">Trichoderma longibrachiatum ATCC 18648</name>
    <dbReference type="NCBI Taxonomy" id="983965"/>
    <lineage>
        <taxon>Eukaryota</taxon>
        <taxon>Fungi</taxon>
        <taxon>Dikarya</taxon>
        <taxon>Ascomycota</taxon>
        <taxon>Pezizomycotina</taxon>
        <taxon>Sordariomycetes</taxon>
        <taxon>Hypocreomycetidae</taxon>
        <taxon>Hypocreales</taxon>
        <taxon>Hypocreaceae</taxon>
        <taxon>Trichoderma</taxon>
    </lineage>
</organism>
<dbReference type="AlphaFoldDB" id="A0A2T4C908"/>
<accession>A0A2T4C908</accession>
<protein>
    <submittedName>
        <fullName evidence="1">Uncharacterized protein</fullName>
    </submittedName>
</protein>
<gene>
    <name evidence="1" type="ORF">M440DRAFT_251989</name>
</gene>
<sequence>MYQPYSARCCMRDVISPSGNLRTKYISGYSRCQTCIHPLRRAWPAAVTVGMTGKCCDQPLPHPRISQCSYDSIKKDYAEGPPFCLISERQDPTSYGTANGGHTTTHIYLSCYLPNNHLEKITSTQHLRHCVTSAASFKATLSAPACCATPELQLAMVIWAQISFPMLQIRRAVNRFNGDSISLISCIFEKPH</sequence>
<dbReference type="Proteomes" id="UP000240760">
    <property type="component" value="Unassembled WGS sequence"/>
</dbReference>
<name>A0A2T4C908_TRILO</name>
<evidence type="ECO:0000313" key="1">
    <source>
        <dbReference type="EMBL" id="PTB78056.1"/>
    </source>
</evidence>
<reference evidence="1 2" key="1">
    <citation type="submission" date="2016-07" db="EMBL/GenBank/DDBJ databases">
        <title>Multiple horizontal gene transfer events from other fungi enriched the ability of initially mycotrophic Trichoderma (Ascomycota) to feed on dead plant biomass.</title>
        <authorList>
            <consortium name="DOE Joint Genome Institute"/>
            <person name="Aerts A."/>
            <person name="Atanasova L."/>
            <person name="Chenthamara K."/>
            <person name="Zhang J."/>
            <person name="Grujic M."/>
            <person name="Henrissat B."/>
            <person name="Kuo A."/>
            <person name="Salamov A."/>
            <person name="Lipzen A."/>
            <person name="Labutti K."/>
            <person name="Barry K."/>
            <person name="Miao Y."/>
            <person name="Rahimi M.J."/>
            <person name="Shen Q."/>
            <person name="Grigoriev I.V."/>
            <person name="Kubicek C.P."/>
            <person name="Druzhinina I.S."/>
        </authorList>
    </citation>
    <scope>NUCLEOTIDE SEQUENCE [LARGE SCALE GENOMIC DNA]</scope>
    <source>
        <strain evidence="1 2">ATCC 18648</strain>
    </source>
</reference>
<keyword evidence="2" id="KW-1185">Reference proteome</keyword>
<evidence type="ECO:0000313" key="2">
    <source>
        <dbReference type="Proteomes" id="UP000240760"/>
    </source>
</evidence>
<proteinExistence type="predicted"/>